<dbReference type="AlphaFoldDB" id="A0A1I6W026"/>
<evidence type="ECO:0000259" key="2">
    <source>
        <dbReference type="PROSITE" id="PS50937"/>
    </source>
</evidence>
<dbReference type="GO" id="GO:0003700">
    <property type="term" value="F:DNA-binding transcription factor activity"/>
    <property type="evidence" value="ECO:0007669"/>
    <property type="project" value="InterPro"/>
</dbReference>
<dbReference type="SUPFAM" id="SSF46955">
    <property type="entry name" value="Putative DNA-binding domain"/>
    <property type="match status" value="1"/>
</dbReference>
<dbReference type="PROSITE" id="PS50937">
    <property type="entry name" value="HTH_MERR_2"/>
    <property type="match status" value="1"/>
</dbReference>
<evidence type="ECO:0000313" key="3">
    <source>
        <dbReference type="EMBL" id="SFT19335.1"/>
    </source>
</evidence>
<dbReference type="InterPro" id="IPR009061">
    <property type="entry name" value="DNA-bd_dom_put_sf"/>
</dbReference>
<accession>A0A1I6W026</accession>
<name>A0A1I6W026_9ACTN</name>
<dbReference type="PRINTS" id="PR00040">
    <property type="entry name" value="HTHMERR"/>
</dbReference>
<dbReference type="STRING" id="1176198.SAMN05444716_11180"/>
<dbReference type="Pfam" id="PF13411">
    <property type="entry name" value="MerR_1"/>
    <property type="match status" value="1"/>
</dbReference>
<sequence>MAAMNDTELYPIGDVARRTGLSVSAVRYYGDTGIVPATRVTAAGHRLYDVAAIARLELVRTLRELDTGLDGIRQLLDGETDLHGLLAAHLEIVERQGRALRARRAVLRTLLKQHGTTAQAALLHRLASLSDEERERIVDAFWTEVVTDLDLTPGFADRLRTARPVLPEDPTTGQLEAWLELANLVQDAEFRSAVRTELRDTYGTTEGRFVTTAPVQDFIHEEGAPIMERLLAEHRAGTPADAPHVQELIDAFVRAVPWNLAPQPGGSRRARLARLYREYERLRTEAQREGADHPFAANPAHDRYLSLVAVINGTPPADAGPEAPMPFTWLATALSTPAESRAG</sequence>
<feature type="domain" description="HTH merR-type" evidence="2">
    <location>
        <begin position="9"/>
        <end position="78"/>
    </location>
</feature>
<proteinExistence type="predicted"/>
<keyword evidence="1 3" id="KW-0238">DNA-binding</keyword>
<keyword evidence="4" id="KW-1185">Reference proteome</keyword>
<organism evidence="3 4">
    <name type="scientific">Streptomyces harbinensis</name>
    <dbReference type="NCBI Taxonomy" id="1176198"/>
    <lineage>
        <taxon>Bacteria</taxon>
        <taxon>Bacillati</taxon>
        <taxon>Actinomycetota</taxon>
        <taxon>Actinomycetes</taxon>
        <taxon>Kitasatosporales</taxon>
        <taxon>Streptomycetaceae</taxon>
        <taxon>Streptomyces</taxon>
    </lineage>
</organism>
<dbReference type="PANTHER" id="PTHR30204">
    <property type="entry name" value="REDOX-CYCLING DRUG-SENSING TRANSCRIPTIONAL ACTIVATOR SOXR"/>
    <property type="match status" value="1"/>
</dbReference>
<evidence type="ECO:0000313" key="4">
    <source>
        <dbReference type="Proteomes" id="UP000198873"/>
    </source>
</evidence>
<dbReference type="GO" id="GO:0003677">
    <property type="term" value="F:DNA binding"/>
    <property type="evidence" value="ECO:0007669"/>
    <property type="project" value="UniProtKB-KW"/>
</dbReference>
<dbReference type="Proteomes" id="UP000198873">
    <property type="component" value="Unassembled WGS sequence"/>
</dbReference>
<dbReference type="PANTHER" id="PTHR30204:SF93">
    <property type="entry name" value="HTH MERR-TYPE DOMAIN-CONTAINING PROTEIN"/>
    <property type="match status" value="1"/>
</dbReference>
<reference evidence="4" key="1">
    <citation type="submission" date="2016-10" db="EMBL/GenBank/DDBJ databases">
        <authorList>
            <person name="Varghese N."/>
            <person name="Submissions S."/>
        </authorList>
    </citation>
    <scope>NUCLEOTIDE SEQUENCE [LARGE SCALE GENOMIC DNA]</scope>
    <source>
        <strain evidence="4">CGMCC 4.7047</strain>
    </source>
</reference>
<dbReference type="CDD" id="cd00592">
    <property type="entry name" value="HTH_MerR-like"/>
    <property type="match status" value="1"/>
</dbReference>
<dbReference type="Gene3D" id="1.10.1660.10">
    <property type="match status" value="1"/>
</dbReference>
<dbReference type="InterPro" id="IPR000551">
    <property type="entry name" value="MerR-type_HTH_dom"/>
</dbReference>
<dbReference type="SMART" id="SM00422">
    <property type="entry name" value="HTH_MERR"/>
    <property type="match status" value="1"/>
</dbReference>
<dbReference type="EMBL" id="FPAB01000011">
    <property type="protein sequence ID" value="SFT19335.1"/>
    <property type="molecule type" value="Genomic_DNA"/>
</dbReference>
<dbReference type="InterPro" id="IPR047057">
    <property type="entry name" value="MerR_fam"/>
</dbReference>
<gene>
    <name evidence="3" type="ORF">SAMN05444716_11180</name>
</gene>
<evidence type="ECO:0000256" key="1">
    <source>
        <dbReference type="ARBA" id="ARBA00023125"/>
    </source>
</evidence>
<protein>
    <submittedName>
        <fullName evidence="3">DNA-binding transcriptional regulator, MerR family</fullName>
    </submittedName>
</protein>